<dbReference type="PANTHER" id="PTHR23026:SF123">
    <property type="entry name" value="NAD(P)H NITROREDUCTASE RV3131-RELATED"/>
    <property type="match status" value="1"/>
</dbReference>
<feature type="region of interest" description="Disordered" evidence="1">
    <location>
        <begin position="299"/>
        <end position="323"/>
    </location>
</feature>
<dbReference type="SUPFAM" id="SSF55469">
    <property type="entry name" value="FMN-dependent nitroreductase-like"/>
    <property type="match status" value="1"/>
</dbReference>
<reference evidence="2 3" key="1">
    <citation type="submission" date="2016-01" db="EMBL/GenBank/DDBJ databases">
        <title>The new phylogeny of the genus Mycobacterium.</title>
        <authorList>
            <person name="Tarcisio F."/>
            <person name="Conor M."/>
            <person name="Antonella G."/>
            <person name="Elisabetta G."/>
            <person name="Giulia F.S."/>
            <person name="Sara T."/>
            <person name="Anna F."/>
            <person name="Clotilde B."/>
            <person name="Roberto B."/>
            <person name="Veronica D.S."/>
            <person name="Fabio R."/>
            <person name="Monica P."/>
            <person name="Olivier J."/>
            <person name="Enrico T."/>
            <person name="Nicola S."/>
        </authorList>
    </citation>
    <scope>NUCLEOTIDE SEQUENCE [LARGE SCALE GENOMIC DNA]</scope>
    <source>
        <strain evidence="2 3">DSM 44852</strain>
    </source>
</reference>
<dbReference type="AlphaFoldDB" id="A0A1X1UG78"/>
<dbReference type="GO" id="GO:0016491">
    <property type="term" value="F:oxidoreductase activity"/>
    <property type="evidence" value="ECO:0007669"/>
    <property type="project" value="InterPro"/>
</dbReference>
<dbReference type="NCBIfam" id="NF047509">
    <property type="entry name" value="Rv3131_FMN_oxido"/>
    <property type="match status" value="1"/>
</dbReference>
<dbReference type="InterPro" id="IPR000415">
    <property type="entry name" value="Nitroreductase-like"/>
</dbReference>
<proteinExistence type="predicted"/>
<dbReference type="PANTHER" id="PTHR23026">
    <property type="entry name" value="NADPH NITROREDUCTASE"/>
    <property type="match status" value="1"/>
</dbReference>
<dbReference type="Gene3D" id="3.40.109.10">
    <property type="entry name" value="NADH Oxidase"/>
    <property type="match status" value="1"/>
</dbReference>
<evidence type="ECO:0000313" key="2">
    <source>
        <dbReference type="EMBL" id="ORV55824.1"/>
    </source>
</evidence>
<accession>A0A1X1UG78</accession>
<evidence type="ECO:0000256" key="1">
    <source>
        <dbReference type="SAM" id="MobiDB-lite"/>
    </source>
</evidence>
<dbReference type="InterPro" id="IPR050627">
    <property type="entry name" value="Nitroreductase/BluB"/>
</dbReference>
<keyword evidence="3" id="KW-1185">Reference proteome</keyword>
<dbReference type="Proteomes" id="UP000193010">
    <property type="component" value="Unassembled WGS sequence"/>
</dbReference>
<name>A0A1X1UG78_MYCFL</name>
<gene>
    <name evidence="2" type="ORF">AWC05_11595</name>
</gene>
<dbReference type="EMBL" id="LQOV01000006">
    <property type="protein sequence ID" value="ORV55824.1"/>
    <property type="molecule type" value="Genomic_DNA"/>
</dbReference>
<dbReference type="STRING" id="292462.AWC05_11595"/>
<sequence length="323" mass="35563">MTTVAMDVLKGAVTLACRAPSYHNSQPWHWVADRAGLHLFLDPARVVQTDPTERQALISSGAALDHLRVAMRATGWKANICRCPDPDNLEHLASITFTEMTAVTEEQRRRAAAIATRRTDRLAFGPVAGWNDFEAGLRSRIDSTVALVDVIDDADRQELAYATDLTDSLRLYDSPYFETLQRWTAPFEASEGIPYDSLPSAAEADRVDVARSFPVSHHPERRAQTPADLSTILVISSHADSRRDLLGCGETLSTILLEATVAGLATCTLTHLTELATSRHLIAKLTGRPRPEVLVRIGRTPDDEHRPPPTPRRPLADVLTVNL</sequence>
<comment type="caution">
    <text evidence="2">The sequence shown here is derived from an EMBL/GenBank/DDBJ whole genome shotgun (WGS) entry which is preliminary data.</text>
</comment>
<evidence type="ECO:0000313" key="3">
    <source>
        <dbReference type="Proteomes" id="UP000193010"/>
    </source>
</evidence>
<protein>
    <submittedName>
        <fullName evidence="2">NAD(P)H nitroreductase</fullName>
    </submittedName>
</protein>
<dbReference type="OrthoDB" id="8156917at2"/>
<organism evidence="2 3">
    <name type="scientific">Mycobacterium florentinum</name>
    <dbReference type="NCBI Taxonomy" id="292462"/>
    <lineage>
        <taxon>Bacteria</taxon>
        <taxon>Bacillati</taxon>
        <taxon>Actinomycetota</taxon>
        <taxon>Actinomycetes</taxon>
        <taxon>Mycobacteriales</taxon>
        <taxon>Mycobacteriaceae</taxon>
        <taxon>Mycobacterium</taxon>
        <taxon>Mycobacterium simiae complex</taxon>
    </lineage>
</organism>